<evidence type="ECO:0000256" key="4">
    <source>
        <dbReference type="ARBA" id="ARBA00022691"/>
    </source>
</evidence>
<keyword evidence="11" id="KW-0963">Cytoplasm</keyword>
<dbReference type="InterPro" id="IPR050082">
    <property type="entry name" value="RNA_methyltr_RlmE"/>
</dbReference>
<feature type="binding site" evidence="11">
    <location>
        <position position="80"/>
    </location>
    <ligand>
        <name>S-adenosyl-L-methionine</name>
        <dbReference type="ChEBI" id="CHEBI:59789"/>
    </ligand>
</feature>
<proteinExistence type="inferred from homology"/>
<accession>A0A1F6TGI9</accession>
<evidence type="ECO:0000256" key="5">
    <source>
        <dbReference type="ARBA" id="ARBA00037569"/>
    </source>
</evidence>
<dbReference type="InterPro" id="IPR015507">
    <property type="entry name" value="rRNA-MeTfrase_E"/>
</dbReference>
<evidence type="ECO:0000256" key="1">
    <source>
        <dbReference type="ARBA" id="ARBA00022552"/>
    </source>
</evidence>
<dbReference type="PANTHER" id="PTHR10920:SF18">
    <property type="entry name" value="RRNA METHYLTRANSFERASE 2, MITOCHONDRIAL"/>
    <property type="match status" value="1"/>
</dbReference>
<evidence type="ECO:0000256" key="7">
    <source>
        <dbReference type="ARBA" id="ARBA00041129"/>
    </source>
</evidence>
<reference evidence="14 15" key="1">
    <citation type="journal article" date="2016" name="Nat. Commun.">
        <title>Thousands of microbial genomes shed light on interconnected biogeochemical processes in an aquifer system.</title>
        <authorList>
            <person name="Anantharaman K."/>
            <person name="Brown C.T."/>
            <person name="Hug L.A."/>
            <person name="Sharon I."/>
            <person name="Castelle C.J."/>
            <person name="Probst A.J."/>
            <person name="Thomas B.C."/>
            <person name="Singh A."/>
            <person name="Wilkins M.J."/>
            <person name="Karaoz U."/>
            <person name="Brodie E.L."/>
            <person name="Williams K.H."/>
            <person name="Hubbard S.S."/>
            <person name="Banfield J.F."/>
        </authorList>
    </citation>
    <scope>NUCLEOTIDE SEQUENCE [LARGE SCALE GENOMIC DNA]</scope>
</reference>
<dbReference type="HAMAP" id="MF_01547">
    <property type="entry name" value="RNA_methyltr_E"/>
    <property type="match status" value="1"/>
</dbReference>
<evidence type="ECO:0000313" key="14">
    <source>
        <dbReference type="EMBL" id="OGI44196.1"/>
    </source>
</evidence>
<dbReference type="FunFam" id="3.40.50.150:FF:000005">
    <property type="entry name" value="Ribosomal RNA large subunit methyltransferase E"/>
    <property type="match status" value="1"/>
</dbReference>
<protein>
    <recommendedName>
        <fullName evidence="7 11">Ribosomal RNA large subunit methyltransferase E</fullName>
        <ecNumber evidence="6 11">2.1.1.166</ecNumber>
    </recommendedName>
    <alternativeName>
        <fullName evidence="9 11">23S rRNA Um2552 methyltransferase</fullName>
    </alternativeName>
    <alternativeName>
        <fullName evidence="8 11">rRNA (uridine-2'-O-)-methyltransferase</fullName>
    </alternativeName>
</protein>
<dbReference type="SUPFAM" id="SSF53335">
    <property type="entry name" value="S-adenosyl-L-methionine-dependent methyltransferases"/>
    <property type="match status" value="1"/>
</dbReference>
<gene>
    <name evidence="11" type="primary">rlmE</name>
    <name evidence="11" type="synonym">ftsJ</name>
    <name evidence="11" type="synonym">rrmJ</name>
    <name evidence="14" type="ORF">A2V92_06660</name>
</gene>
<organism evidence="14 15">
    <name type="scientific">Candidatus Muproteobacteria bacterium RBG_16_65_31</name>
    <dbReference type="NCBI Taxonomy" id="1817759"/>
    <lineage>
        <taxon>Bacteria</taxon>
        <taxon>Pseudomonadati</taxon>
        <taxon>Pseudomonadota</taxon>
        <taxon>Candidatus Muproteobacteria</taxon>
    </lineage>
</organism>
<dbReference type="InterPro" id="IPR002877">
    <property type="entry name" value="RNA_MeTrfase_FtsJ_dom"/>
</dbReference>
<dbReference type="PIRSF" id="PIRSF005461">
    <property type="entry name" value="23S_rRNA_mtase"/>
    <property type="match status" value="1"/>
</dbReference>
<evidence type="ECO:0000256" key="3">
    <source>
        <dbReference type="ARBA" id="ARBA00022679"/>
    </source>
</evidence>
<dbReference type="AlphaFoldDB" id="A0A1F6TGI9"/>
<sequence>MPRTKSSRRWLARHVKDEFVRRARKHGARSRAVFKLKEIDERDRLFRPGMTVVDLGAAPGGWSQYAAGRVGPAGYVLAVDMLPLEPLQGVDFIQGDFTQGPVLDLMLERLHGRKADLVISDMAPNITGIAAADQARSQELAELALDFAAKTLCPGGNLLLKAFQGEGFEALRREMQRRFAKLLTRKPKASRPESREIYLLGKGFKDGE</sequence>
<feature type="binding site" evidence="11">
    <location>
        <position position="96"/>
    </location>
    <ligand>
        <name>S-adenosyl-L-methionine</name>
        <dbReference type="ChEBI" id="CHEBI:59789"/>
    </ligand>
</feature>
<name>A0A1F6TGI9_9PROT</name>
<evidence type="ECO:0000256" key="12">
    <source>
        <dbReference type="PIRSR" id="PIRSR005461-1"/>
    </source>
</evidence>
<dbReference type="Pfam" id="PF01728">
    <property type="entry name" value="FtsJ"/>
    <property type="match status" value="1"/>
</dbReference>
<feature type="binding site" evidence="11">
    <location>
        <position position="121"/>
    </location>
    <ligand>
        <name>S-adenosyl-L-methionine</name>
        <dbReference type="ChEBI" id="CHEBI:59789"/>
    </ligand>
</feature>
<evidence type="ECO:0000256" key="11">
    <source>
        <dbReference type="HAMAP-Rule" id="MF_01547"/>
    </source>
</evidence>
<feature type="binding site" evidence="11">
    <location>
        <position position="60"/>
    </location>
    <ligand>
        <name>S-adenosyl-L-methionine</name>
        <dbReference type="ChEBI" id="CHEBI:59789"/>
    </ligand>
</feature>
<comment type="caution">
    <text evidence="14">The sequence shown here is derived from an EMBL/GenBank/DDBJ whole genome shotgun (WGS) entry which is preliminary data.</text>
</comment>
<dbReference type="GO" id="GO:0008650">
    <property type="term" value="F:rRNA (uridine-2'-O-)-methyltransferase activity"/>
    <property type="evidence" value="ECO:0007669"/>
    <property type="project" value="UniProtKB-UniRule"/>
</dbReference>
<dbReference type="GO" id="GO:0005737">
    <property type="term" value="C:cytoplasm"/>
    <property type="evidence" value="ECO:0007669"/>
    <property type="project" value="UniProtKB-SubCell"/>
</dbReference>
<evidence type="ECO:0000256" key="6">
    <source>
        <dbReference type="ARBA" id="ARBA00038861"/>
    </source>
</evidence>
<dbReference type="Gene3D" id="3.40.50.150">
    <property type="entry name" value="Vaccinia Virus protein VP39"/>
    <property type="match status" value="1"/>
</dbReference>
<keyword evidence="3 11" id="KW-0808">Transferase</keyword>
<dbReference type="PANTHER" id="PTHR10920">
    <property type="entry name" value="RIBOSOMAL RNA METHYLTRANSFERASE"/>
    <property type="match status" value="1"/>
</dbReference>
<evidence type="ECO:0000256" key="9">
    <source>
        <dbReference type="ARBA" id="ARBA00042745"/>
    </source>
</evidence>
<keyword evidence="4 11" id="KW-0949">S-adenosyl-L-methionine</keyword>
<evidence type="ECO:0000313" key="15">
    <source>
        <dbReference type="Proteomes" id="UP000179344"/>
    </source>
</evidence>
<evidence type="ECO:0000259" key="13">
    <source>
        <dbReference type="Pfam" id="PF01728"/>
    </source>
</evidence>
<evidence type="ECO:0000256" key="2">
    <source>
        <dbReference type="ARBA" id="ARBA00022603"/>
    </source>
</evidence>
<evidence type="ECO:0000256" key="10">
    <source>
        <dbReference type="ARBA" id="ARBA00048970"/>
    </source>
</evidence>
<evidence type="ECO:0000256" key="8">
    <source>
        <dbReference type="ARBA" id="ARBA00041995"/>
    </source>
</evidence>
<comment type="similarity">
    <text evidence="11">Belongs to the class I-like SAM-binding methyltransferase superfamily. RNA methyltransferase RlmE family.</text>
</comment>
<dbReference type="Proteomes" id="UP000179344">
    <property type="component" value="Unassembled WGS sequence"/>
</dbReference>
<feature type="active site" description="Proton acceptor" evidence="11 12">
    <location>
        <position position="161"/>
    </location>
</feature>
<dbReference type="InterPro" id="IPR029063">
    <property type="entry name" value="SAM-dependent_MTases_sf"/>
</dbReference>
<feature type="binding site" evidence="11">
    <location>
        <position position="62"/>
    </location>
    <ligand>
        <name>S-adenosyl-L-methionine</name>
        <dbReference type="ChEBI" id="CHEBI:59789"/>
    </ligand>
</feature>
<comment type="function">
    <text evidence="5 11">Specifically methylates the uridine in position 2552 of 23S rRNA at the 2'-O position of the ribose in the fully assembled 50S ribosomal subunit.</text>
</comment>
<feature type="domain" description="Ribosomal RNA methyltransferase FtsJ" evidence="13">
    <location>
        <begin position="29"/>
        <end position="204"/>
    </location>
</feature>
<dbReference type="EMBL" id="MFST01000070">
    <property type="protein sequence ID" value="OGI44196.1"/>
    <property type="molecule type" value="Genomic_DNA"/>
</dbReference>
<comment type="catalytic activity">
    <reaction evidence="10 11">
        <text>uridine(2552) in 23S rRNA + S-adenosyl-L-methionine = 2'-O-methyluridine(2552) in 23S rRNA + S-adenosyl-L-homocysteine + H(+)</text>
        <dbReference type="Rhea" id="RHEA:42720"/>
        <dbReference type="Rhea" id="RHEA-COMP:10202"/>
        <dbReference type="Rhea" id="RHEA-COMP:10203"/>
        <dbReference type="ChEBI" id="CHEBI:15378"/>
        <dbReference type="ChEBI" id="CHEBI:57856"/>
        <dbReference type="ChEBI" id="CHEBI:59789"/>
        <dbReference type="ChEBI" id="CHEBI:65315"/>
        <dbReference type="ChEBI" id="CHEBI:74478"/>
        <dbReference type="EC" id="2.1.1.166"/>
    </reaction>
</comment>
<dbReference type="EC" id="2.1.1.166" evidence="6 11"/>
<keyword evidence="2 11" id="KW-0489">Methyltransferase</keyword>
<comment type="subcellular location">
    <subcellularLocation>
        <location evidence="11">Cytoplasm</location>
    </subcellularLocation>
</comment>
<keyword evidence="1 11" id="KW-0698">rRNA processing</keyword>